<dbReference type="Proteomes" id="UP000006180">
    <property type="component" value="Chromosome"/>
</dbReference>
<evidence type="ECO:0000313" key="1">
    <source>
        <dbReference type="EMBL" id="AFL49741.1"/>
    </source>
</evidence>
<proteinExistence type="predicted"/>
<dbReference type="KEGG" id="sfd:USDA257_c11500"/>
<sequence length="37" mass="4137">MIECHGFIPFNQVIIGIVTGPRSDQEPMAIQIFYSAL</sequence>
<reference evidence="1 2" key="1">
    <citation type="journal article" date="2012" name="J. Bacteriol.">
        <title>Complete genome sequence of the broad-host-range strain Sinorhizobium fredii USDA257.</title>
        <authorList>
            <person name="Schuldes J."/>
            <person name="Rodriguez Orbegoso M."/>
            <person name="Schmeisser C."/>
            <person name="Krishnan H.B."/>
            <person name="Daniel R."/>
            <person name="Streit W.R."/>
        </authorList>
    </citation>
    <scope>NUCLEOTIDE SEQUENCE [LARGE SCALE GENOMIC DNA]</scope>
    <source>
        <strain evidence="1 2">USDA 257</strain>
    </source>
</reference>
<protein>
    <submittedName>
        <fullName evidence="1">Uncharacterized protein</fullName>
    </submittedName>
</protein>
<dbReference type="HOGENOM" id="CLU_3348683_0_0_5"/>
<dbReference type="AlphaFoldDB" id="I3X1I5"/>
<dbReference type="STRING" id="1185652.USDA257_c11500"/>
<accession>I3X1I5</accession>
<dbReference type="EMBL" id="CP003563">
    <property type="protein sequence ID" value="AFL49741.1"/>
    <property type="molecule type" value="Genomic_DNA"/>
</dbReference>
<organism evidence="1 2">
    <name type="scientific">Sinorhizobium fredii (strain USDA 257)</name>
    <dbReference type="NCBI Taxonomy" id="1185652"/>
    <lineage>
        <taxon>Bacteria</taxon>
        <taxon>Pseudomonadati</taxon>
        <taxon>Pseudomonadota</taxon>
        <taxon>Alphaproteobacteria</taxon>
        <taxon>Hyphomicrobiales</taxon>
        <taxon>Rhizobiaceae</taxon>
        <taxon>Sinorhizobium/Ensifer group</taxon>
        <taxon>Sinorhizobium</taxon>
    </lineage>
</organism>
<name>I3X1I5_SINF2</name>
<gene>
    <name evidence="1" type="ORF">USDA257_c11500</name>
</gene>
<evidence type="ECO:0000313" key="2">
    <source>
        <dbReference type="Proteomes" id="UP000006180"/>
    </source>
</evidence>